<feature type="compositionally biased region" description="Low complexity" evidence="1">
    <location>
        <begin position="7"/>
        <end position="19"/>
    </location>
</feature>
<keyword evidence="2" id="KW-1133">Transmembrane helix</keyword>
<comment type="caution">
    <text evidence="3">The sequence shown here is derived from an EMBL/GenBank/DDBJ whole genome shotgun (WGS) entry which is preliminary data.</text>
</comment>
<dbReference type="AlphaFoldDB" id="A0AA39HJ92"/>
<evidence type="ECO:0000256" key="1">
    <source>
        <dbReference type="SAM" id="MobiDB-lite"/>
    </source>
</evidence>
<organism evidence="3 4">
    <name type="scientific">Steinernema hermaphroditum</name>
    <dbReference type="NCBI Taxonomy" id="289476"/>
    <lineage>
        <taxon>Eukaryota</taxon>
        <taxon>Metazoa</taxon>
        <taxon>Ecdysozoa</taxon>
        <taxon>Nematoda</taxon>
        <taxon>Chromadorea</taxon>
        <taxon>Rhabditida</taxon>
        <taxon>Tylenchina</taxon>
        <taxon>Panagrolaimomorpha</taxon>
        <taxon>Strongyloidoidea</taxon>
        <taxon>Steinernematidae</taxon>
        <taxon>Steinernema</taxon>
    </lineage>
</organism>
<keyword evidence="2" id="KW-0472">Membrane</keyword>
<accession>A0AA39HJ92</accession>
<protein>
    <submittedName>
        <fullName evidence="3">Uncharacterized protein</fullName>
    </submittedName>
</protein>
<feature type="region of interest" description="Disordered" evidence="1">
    <location>
        <begin position="67"/>
        <end position="86"/>
    </location>
</feature>
<keyword evidence="4" id="KW-1185">Reference proteome</keyword>
<dbReference type="Proteomes" id="UP001175271">
    <property type="component" value="Unassembled WGS sequence"/>
</dbReference>
<dbReference type="EMBL" id="JAUCMV010000004">
    <property type="protein sequence ID" value="KAK0406881.1"/>
    <property type="molecule type" value="Genomic_DNA"/>
</dbReference>
<evidence type="ECO:0000313" key="3">
    <source>
        <dbReference type="EMBL" id="KAK0406881.1"/>
    </source>
</evidence>
<gene>
    <name evidence="3" type="ORF">QR680_018866</name>
</gene>
<evidence type="ECO:0000313" key="4">
    <source>
        <dbReference type="Proteomes" id="UP001175271"/>
    </source>
</evidence>
<evidence type="ECO:0000256" key="2">
    <source>
        <dbReference type="SAM" id="Phobius"/>
    </source>
</evidence>
<sequence length="272" mass="30581">MKRPRRGGSPSCRPSSSLSDDVFGPPPRGADREEVPRFVSPGGYAVAASNEPAAKKHRPVRVKILSSNCPNSNRKLRKSNELSSMSRSSLPSPFWRYLSLATSVPSPVTMPHEDNLLNFTLTWDDLDIEGNLLELNITRQLGQFEFFEQTVNELGLKRLDWCRFADAVVKQGQIVAHWKVEEQVEFKMRMKNAKCEKQRILLKASKTTSKPEDFSLSSWLAMAFGCFSGVLLLMVVVLSIVVCSRERPINYAPMRSSNSERSLTASVEDEEN</sequence>
<name>A0AA39HJ92_9BILA</name>
<proteinExistence type="predicted"/>
<feature type="transmembrane region" description="Helical" evidence="2">
    <location>
        <begin position="219"/>
        <end position="242"/>
    </location>
</feature>
<reference evidence="3" key="1">
    <citation type="submission" date="2023-06" db="EMBL/GenBank/DDBJ databases">
        <title>Genomic analysis of the entomopathogenic nematode Steinernema hermaphroditum.</title>
        <authorList>
            <person name="Schwarz E.M."/>
            <person name="Heppert J.K."/>
            <person name="Baniya A."/>
            <person name="Schwartz H.T."/>
            <person name="Tan C.-H."/>
            <person name="Antoshechkin I."/>
            <person name="Sternberg P.W."/>
            <person name="Goodrich-Blair H."/>
            <person name="Dillman A.R."/>
        </authorList>
    </citation>
    <scope>NUCLEOTIDE SEQUENCE</scope>
    <source>
        <strain evidence="3">PS9179</strain>
        <tissue evidence="3">Whole animal</tissue>
    </source>
</reference>
<feature type="region of interest" description="Disordered" evidence="1">
    <location>
        <begin position="1"/>
        <end position="59"/>
    </location>
</feature>
<keyword evidence="2" id="KW-0812">Transmembrane</keyword>